<proteinExistence type="predicted"/>
<dbReference type="Proteomes" id="UP000324222">
    <property type="component" value="Unassembled WGS sequence"/>
</dbReference>
<feature type="region of interest" description="Disordered" evidence="1">
    <location>
        <begin position="1"/>
        <end position="99"/>
    </location>
</feature>
<organism evidence="2 3">
    <name type="scientific">Portunus trituberculatus</name>
    <name type="common">Swimming crab</name>
    <name type="synonym">Neptunus trituberculatus</name>
    <dbReference type="NCBI Taxonomy" id="210409"/>
    <lineage>
        <taxon>Eukaryota</taxon>
        <taxon>Metazoa</taxon>
        <taxon>Ecdysozoa</taxon>
        <taxon>Arthropoda</taxon>
        <taxon>Crustacea</taxon>
        <taxon>Multicrustacea</taxon>
        <taxon>Malacostraca</taxon>
        <taxon>Eumalacostraca</taxon>
        <taxon>Eucarida</taxon>
        <taxon>Decapoda</taxon>
        <taxon>Pleocyemata</taxon>
        <taxon>Brachyura</taxon>
        <taxon>Eubrachyura</taxon>
        <taxon>Portunoidea</taxon>
        <taxon>Portunidae</taxon>
        <taxon>Portuninae</taxon>
        <taxon>Portunus</taxon>
    </lineage>
</organism>
<keyword evidence="3" id="KW-1185">Reference proteome</keyword>
<evidence type="ECO:0000256" key="1">
    <source>
        <dbReference type="SAM" id="MobiDB-lite"/>
    </source>
</evidence>
<gene>
    <name evidence="2" type="ORF">E2C01_002638</name>
</gene>
<sequence>MNSYTAISSGDSMGDSPNMLTSLISPNKEDPGVSNYRRRPIPRPSGSRADSWRPLEYCIAPQHAGSPPARPAPPRSLSATGNYAGCPRLPREKPGRVGQAVAALLDE</sequence>
<reference evidence="2 3" key="1">
    <citation type="submission" date="2019-05" db="EMBL/GenBank/DDBJ databases">
        <title>Another draft genome of Portunus trituberculatus and its Hox gene families provides insights of decapod evolution.</title>
        <authorList>
            <person name="Jeong J.-H."/>
            <person name="Song I."/>
            <person name="Kim S."/>
            <person name="Choi T."/>
            <person name="Kim D."/>
            <person name="Ryu S."/>
            <person name="Kim W."/>
        </authorList>
    </citation>
    <scope>NUCLEOTIDE SEQUENCE [LARGE SCALE GENOMIC DNA]</scope>
    <source>
        <tissue evidence="2">Muscle</tissue>
    </source>
</reference>
<dbReference type="EMBL" id="VSRR010000097">
    <property type="protein sequence ID" value="MPC10014.1"/>
    <property type="molecule type" value="Genomic_DNA"/>
</dbReference>
<name>A0A5B7CMP7_PORTR</name>
<evidence type="ECO:0000313" key="2">
    <source>
        <dbReference type="EMBL" id="MPC10014.1"/>
    </source>
</evidence>
<protein>
    <submittedName>
        <fullName evidence="2">Uncharacterized protein</fullName>
    </submittedName>
</protein>
<evidence type="ECO:0000313" key="3">
    <source>
        <dbReference type="Proteomes" id="UP000324222"/>
    </source>
</evidence>
<comment type="caution">
    <text evidence="2">The sequence shown here is derived from an EMBL/GenBank/DDBJ whole genome shotgun (WGS) entry which is preliminary data.</text>
</comment>
<accession>A0A5B7CMP7</accession>
<dbReference type="AlphaFoldDB" id="A0A5B7CMP7"/>
<feature type="compositionally biased region" description="Polar residues" evidence="1">
    <location>
        <begin position="1"/>
        <end position="11"/>
    </location>
</feature>